<proteinExistence type="predicted"/>
<sequence length="125" mass="13068">MRLVVGVMLAVLATGCVADTAGPSRAAERFHAALADRQLEAACGLLAPKTADKLPDPGQTCADALRELALGPGGGVTEVSVWGDEAQVRLEGDTLFLHHFADGWRVVAAGCAPVRDLPYECEVEN</sequence>
<feature type="signal peptide" evidence="1">
    <location>
        <begin position="1"/>
        <end position="18"/>
    </location>
</feature>
<dbReference type="EMBL" id="JAPNUD010000014">
    <property type="protein sequence ID" value="MDA0640501.1"/>
    <property type="molecule type" value="Genomic_DNA"/>
</dbReference>
<evidence type="ECO:0008006" key="4">
    <source>
        <dbReference type="Google" id="ProtNLM"/>
    </source>
</evidence>
<keyword evidence="3" id="KW-1185">Reference proteome</keyword>
<accession>A0ABT4STB1</accession>
<evidence type="ECO:0000313" key="2">
    <source>
        <dbReference type="EMBL" id="MDA0640501.1"/>
    </source>
</evidence>
<comment type="caution">
    <text evidence="2">The sequence shown here is derived from an EMBL/GenBank/DDBJ whole genome shotgun (WGS) entry which is preliminary data.</text>
</comment>
<organism evidence="2 3">
    <name type="scientific">Nonomuraea ferruginea</name>
    <dbReference type="NCBI Taxonomy" id="46174"/>
    <lineage>
        <taxon>Bacteria</taxon>
        <taxon>Bacillati</taxon>
        <taxon>Actinomycetota</taxon>
        <taxon>Actinomycetes</taxon>
        <taxon>Streptosporangiales</taxon>
        <taxon>Streptosporangiaceae</taxon>
        <taxon>Nonomuraea</taxon>
    </lineage>
</organism>
<evidence type="ECO:0000256" key="1">
    <source>
        <dbReference type="SAM" id="SignalP"/>
    </source>
</evidence>
<evidence type="ECO:0000313" key="3">
    <source>
        <dbReference type="Proteomes" id="UP001212498"/>
    </source>
</evidence>
<feature type="chain" id="PRO_5046901581" description="Lipoprotein" evidence="1">
    <location>
        <begin position="19"/>
        <end position="125"/>
    </location>
</feature>
<dbReference type="Proteomes" id="UP001212498">
    <property type="component" value="Unassembled WGS sequence"/>
</dbReference>
<name>A0ABT4STB1_9ACTN</name>
<keyword evidence="1" id="KW-0732">Signal</keyword>
<dbReference type="PROSITE" id="PS51257">
    <property type="entry name" value="PROKAR_LIPOPROTEIN"/>
    <property type="match status" value="1"/>
</dbReference>
<reference evidence="2 3" key="1">
    <citation type="submission" date="2022-11" db="EMBL/GenBank/DDBJ databases">
        <title>Nonomuraea corallina sp. nov., a new species of the genus Nonomuraea isolated from sea side sediment in Thai sea.</title>
        <authorList>
            <person name="Ngamcharungchit C."/>
            <person name="Matsumoto A."/>
            <person name="Suriyachadkun C."/>
            <person name="Panbangred W."/>
            <person name="Inahashi Y."/>
            <person name="Intra B."/>
        </authorList>
    </citation>
    <scope>NUCLEOTIDE SEQUENCE [LARGE SCALE GENOMIC DNA]</scope>
    <source>
        <strain evidence="2 3">DSM 43553</strain>
    </source>
</reference>
<gene>
    <name evidence="2" type="ORF">OUY24_07705</name>
</gene>
<protein>
    <recommendedName>
        <fullName evidence="4">Lipoprotein</fullName>
    </recommendedName>
</protein>
<dbReference type="RefSeq" id="WP_271275707.1">
    <property type="nucleotide sequence ID" value="NZ_BAABFD010000007.1"/>
</dbReference>